<dbReference type="EMBL" id="CP147404">
    <property type="protein sequence ID" value="WXB92103.1"/>
    <property type="molecule type" value="Genomic_DNA"/>
</dbReference>
<proteinExistence type="inferred from homology"/>
<evidence type="ECO:0000256" key="6">
    <source>
        <dbReference type="ARBA" id="ARBA00022741"/>
    </source>
</evidence>
<organism evidence="12 13">
    <name type="scientific">Bacillus kandeliae</name>
    <dbReference type="NCBI Taxonomy" id="3129297"/>
    <lineage>
        <taxon>Bacteria</taxon>
        <taxon>Bacillati</taxon>
        <taxon>Bacillota</taxon>
        <taxon>Bacilli</taxon>
        <taxon>Bacillales</taxon>
        <taxon>Bacillaceae</taxon>
        <taxon>Bacillus</taxon>
    </lineage>
</organism>
<keyword evidence="6 10" id="KW-0547">Nucleotide-binding</keyword>
<evidence type="ECO:0000256" key="8">
    <source>
        <dbReference type="ARBA" id="ARBA00023027"/>
    </source>
</evidence>
<comment type="function">
    <text evidence="1 10">Catalyzes the reversible adenylation of nicotinate mononucleotide (NaMN) to nicotinic acid adenine dinucleotide (NaAD).</text>
</comment>
<protein>
    <recommendedName>
        <fullName evidence="10">Probable nicotinate-nucleotide adenylyltransferase</fullName>
        <ecNumber evidence="10">2.7.7.18</ecNumber>
    </recommendedName>
    <alternativeName>
        <fullName evidence="10">Deamido-NAD(+) diphosphorylase</fullName>
    </alternativeName>
    <alternativeName>
        <fullName evidence="10">Deamido-NAD(+) pyrophosphorylase</fullName>
    </alternativeName>
    <alternativeName>
        <fullName evidence="10">Nicotinate mononucleotide adenylyltransferase</fullName>
        <shortName evidence="10">NaMN adenylyltransferase</shortName>
    </alternativeName>
</protein>
<keyword evidence="5 10" id="KW-0548">Nucleotidyltransferase</keyword>
<comment type="similarity">
    <text evidence="10">Belongs to the NadD family.</text>
</comment>
<evidence type="ECO:0000256" key="4">
    <source>
        <dbReference type="ARBA" id="ARBA00022679"/>
    </source>
</evidence>
<dbReference type="InterPro" id="IPR004821">
    <property type="entry name" value="Cyt_trans-like"/>
</dbReference>
<keyword evidence="3 10" id="KW-0662">Pyridine nucleotide biosynthesis</keyword>
<dbReference type="EC" id="2.7.7.18" evidence="10"/>
<evidence type="ECO:0000256" key="5">
    <source>
        <dbReference type="ARBA" id="ARBA00022695"/>
    </source>
</evidence>
<dbReference type="PANTHER" id="PTHR39321:SF3">
    <property type="entry name" value="PHOSPHOPANTETHEINE ADENYLYLTRANSFERASE"/>
    <property type="match status" value="1"/>
</dbReference>
<accession>A0ABZ2N3C1</accession>
<keyword evidence="13" id="KW-1185">Reference proteome</keyword>
<evidence type="ECO:0000313" key="12">
    <source>
        <dbReference type="EMBL" id="WXB92103.1"/>
    </source>
</evidence>
<dbReference type="InterPro" id="IPR005248">
    <property type="entry name" value="NadD/NMNAT"/>
</dbReference>
<name>A0ABZ2N3C1_9BACI</name>
<gene>
    <name evidence="10" type="primary">nadD</name>
    <name evidence="12" type="ORF">WDJ61_12665</name>
</gene>
<dbReference type="Proteomes" id="UP001387364">
    <property type="component" value="Chromosome"/>
</dbReference>
<comment type="catalytic activity">
    <reaction evidence="9 10">
        <text>nicotinate beta-D-ribonucleotide + ATP + H(+) = deamido-NAD(+) + diphosphate</text>
        <dbReference type="Rhea" id="RHEA:22860"/>
        <dbReference type="ChEBI" id="CHEBI:15378"/>
        <dbReference type="ChEBI" id="CHEBI:30616"/>
        <dbReference type="ChEBI" id="CHEBI:33019"/>
        <dbReference type="ChEBI" id="CHEBI:57502"/>
        <dbReference type="ChEBI" id="CHEBI:58437"/>
        <dbReference type="EC" id="2.7.7.18"/>
    </reaction>
</comment>
<dbReference type="PANTHER" id="PTHR39321">
    <property type="entry name" value="NICOTINATE-NUCLEOTIDE ADENYLYLTRANSFERASE-RELATED"/>
    <property type="match status" value="1"/>
</dbReference>
<dbReference type="NCBIfam" id="TIGR00125">
    <property type="entry name" value="cyt_tran_rel"/>
    <property type="match status" value="1"/>
</dbReference>
<evidence type="ECO:0000256" key="2">
    <source>
        <dbReference type="ARBA" id="ARBA00005019"/>
    </source>
</evidence>
<dbReference type="GO" id="GO:0004515">
    <property type="term" value="F:nicotinate-nucleotide adenylyltransferase activity"/>
    <property type="evidence" value="ECO:0007669"/>
    <property type="project" value="UniProtKB-EC"/>
</dbReference>
<sequence>MRKKIGLLGGTFNPPHVGHLIIANEVLEALELDEIRFMPNKTPPHKQMDEGVSEEDRVRMLSVAIDDHPKFQLELIEMERDGKSYTYDTIKLLKEREPETDFYFIIGGDMIEYLPKWYKVDELCQLVKFVGVRRPEYSVDTPYPVLLIDTPEIHLSSSLLRQKAAMSGTLRYLLPEKVIAYIKENQLYEPRTGIKDCKRADH</sequence>
<dbReference type="Pfam" id="PF01467">
    <property type="entry name" value="CTP_transf_like"/>
    <property type="match status" value="1"/>
</dbReference>
<evidence type="ECO:0000313" key="13">
    <source>
        <dbReference type="Proteomes" id="UP001387364"/>
    </source>
</evidence>
<keyword evidence="4 10" id="KW-0808">Transferase</keyword>
<dbReference type="NCBIfam" id="NF000840">
    <property type="entry name" value="PRK00071.1-3"/>
    <property type="match status" value="1"/>
</dbReference>
<dbReference type="HAMAP" id="MF_00244">
    <property type="entry name" value="NaMN_adenylyltr"/>
    <property type="match status" value="1"/>
</dbReference>
<reference evidence="12 13" key="1">
    <citation type="submission" date="2024-02" db="EMBL/GenBank/DDBJ databases">
        <title>Seven novel Bacillus-like species.</title>
        <authorList>
            <person name="Liu G."/>
        </authorList>
    </citation>
    <scope>NUCLEOTIDE SEQUENCE [LARGE SCALE GENOMIC DNA]</scope>
    <source>
        <strain evidence="12 13">FJAT-52991</strain>
    </source>
</reference>
<dbReference type="SUPFAM" id="SSF52374">
    <property type="entry name" value="Nucleotidylyl transferase"/>
    <property type="match status" value="1"/>
</dbReference>
<dbReference type="NCBIfam" id="TIGR00482">
    <property type="entry name" value="nicotinate (nicotinamide) nucleotide adenylyltransferase"/>
    <property type="match status" value="1"/>
</dbReference>
<evidence type="ECO:0000259" key="11">
    <source>
        <dbReference type="Pfam" id="PF01467"/>
    </source>
</evidence>
<keyword evidence="8 10" id="KW-0520">NAD</keyword>
<dbReference type="NCBIfam" id="NF000841">
    <property type="entry name" value="PRK00071.1-4"/>
    <property type="match status" value="1"/>
</dbReference>
<dbReference type="Gene3D" id="3.40.50.620">
    <property type="entry name" value="HUPs"/>
    <property type="match status" value="1"/>
</dbReference>
<dbReference type="InterPro" id="IPR014729">
    <property type="entry name" value="Rossmann-like_a/b/a_fold"/>
</dbReference>
<evidence type="ECO:0000256" key="10">
    <source>
        <dbReference type="HAMAP-Rule" id="MF_00244"/>
    </source>
</evidence>
<dbReference type="RefSeq" id="WP_338750261.1">
    <property type="nucleotide sequence ID" value="NZ_CP147404.1"/>
</dbReference>
<evidence type="ECO:0000256" key="9">
    <source>
        <dbReference type="ARBA" id="ARBA00048721"/>
    </source>
</evidence>
<feature type="domain" description="Cytidyltransferase-like" evidence="11">
    <location>
        <begin position="7"/>
        <end position="162"/>
    </location>
</feature>
<evidence type="ECO:0000256" key="3">
    <source>
        <dbReference type="ARBA" id="ARBA00022642"/>
    </source>
</evidence>
<evidence type="ECO:0000256" key="7">
    <source>
        <dbReference type="ARBA" id="ARBA00022840"/>
    </source>
</evidence>
<dbReference type="CDD" id="cd02165">
    <property type="entry name" value="NMNAT"/>
    <property type="match status" value="1"/>
</dbReference>
<evidence type="ECO:0000256" key="1">
    <source>
        <dbReference type="ARBA" id="ARBA00002324"/>
    </source>
</evidence>
<keyword evidence="7 10" id="KW-0067">ATP-binding</keyword>
<comment type="pathway">
    <text evidence="2 10">Cofactor biosynthesis; NAD(+) biosynthesis; deamido-NAD(+) from nicotinate D-ribonucleotide: step 1/1.</text>
</comment>